<dbReference type="AlphaFoldDB" id="A0AAE0Z5P8"/>
<accession>A0AAE0Z5P8</accession>
<evidence type="ECO:0000313" key="4">
    <source>
        <dbReference type="EMBL" id="KAK3763373.1"/>
    </source>
</evidence>
<sequence>MKNATDKGSLHCKICHLSGKVYWWWFKTVSPIFERNPESPDKCSDRMAEHDLLELSGLTDSEFECDSDGSDYCPSSESNDSGDEILHSPKKKKTPEESSKQTSGDEDIPLSRLFSIHHDASDSDDEPLISVQRQIRTPSTASTTGQPTNRHVEEELTQALDEIVWQKVPFMKPTDVSFKGDVEAAPNQLKTPLKFLREMCYAVRAFRDNDTRIAGIADHMARNRFQKLMSHVHFVNNLEVNEEEKTDKLWRLRPRELDSLQNSLKKLPQEEHSSVDEVMVPFKGRSSVKQYMRNKPHKWGFKLWGRAGASGTLYEFDVYQGASGQQSKPGQLSKTSEVVLSMTHNVPDGQNFKLFADNLFTSLNLVKRLKYRGSYYVGTVRMNRLKECQLSSEKEMKQAGRGAVDSLVETKSGCVVVRWFDNRTVDLLSSYIGPESLTKVKRYDKRQKSMISVECPAVVIEYNKFMGGIDLHDSLSAFYRYYTKSRRWYMYIFFYTLNMMVVNAWLRHRHHARLLKISSMKLSKFQVMLSNQLIKPSKVGRPSLGNTPPAPKHVYRRKIPAPGLRLDHMSGKHEDPIEIYDSEEEFHIIFERVVNGEQPDVPDVQETPPRNFVRFLPTKCTSTPFLRRRTRRRVIGNVKGNFYVGPNYI</sequence>
<dbReference type="InterPro" id="IPR029526">
    <property type="entry name" value="PGBD"/>
</dbReference>
<feature type="transmembrane region" description="Helical" evidence="2">
    <location>
        <begin position="488"/>
        <end position="506"/>
    </location>
</feature>
<organism evidence="4 5">
    <name type="scientific">Elysia crispata</name>
    <name type="common">lettuce slug</name>
    <dbReference type="NCBI Taxonomy" id="231223"/>
    <lineage>
        <taxon>Eukaryota</taxon>
        <taxon>Metazoa</taxon>
        <taxon>Spiralia</taxon>
        <taxon>Lophotrochozoa</taxon>
        <taxon>Mollusca</taxon>
        <taxon>Gastropoda</taxon>
        <taxon>Heterobranchia</taxon>
        <taxon>Euthyneura</taxon>
        <taxon>Panpulmonata</taxon>
        <taxon>Sacoglossa</taxon>
        <taxon>Placobranchoidea</taxon>
        <taxon>Plakobranchidae</taxon>
        <taxon>Elysia</taxon>
    </lineage>
</organism>
<feature type="domain" description="PiggyBac transposable element-derived protein" evidence="3">
    <location>
        <begin position="207"/>
        <end position="505"/>
    </location>
</feature>
<evidence type="ECO:0000259" key="3">
    <source>
        <dbReference type="Pfam" id="PF13843"/>
    </source>
</evidence>
<evidence type="ECO:0000313" key="5">
    <source>
        <dbReference type="Proteomes" id="UP001283361"/>
    </source>
</evidence>
<evidence type="ECO:0000256" key="1">
    <source>
        <dbReference type="SAM" id="MobiDB-lite"/>
    </source>
</evidence>
<keyword evidence="2" id="KW-0812">Transmembrane</keyword>
<dbReference type="Proteomes" id="UP001283361">
    <property type="component" value="Unassembled WGS sequence"/>
</dbReference>
<keyword evidence="2" id="KW-0472">Membrane</keyword>
<comment type="caution">
    <text evidence="4">The sequence shown here is derived from an EMBL/GenBank/DDBJ whole genome shotgun (WGS) entry which is preliminary data.</text>
</comment>
<name>A0AAE0Z5P8_9GAST</name>
<keyword evidence="2" id="KW-1133">Transmembrane helix</keyword>
<proteinExistence type="predicted"/>
<keyword evidence="5" id="KW-1185">Reference proteome</keyword>
<feature type="region of interest" description="Disordered" evidence="1">
    <location>
        <begin position="66"/>
        <end position="110"/>
    </location>
</feature>
<dbReference type="Pfam" id="PF13843">
    <property type="entry name" value="DDE_Tnp_1_7"/>
    <property type="match status" value="1"/>
</dbReference>
<protein>
    <recommendedName>
        <fullName evidence="3">PiggyBac transposable element-derived protein domain-containing protein</fullName>
    </recommendedName>
</protein>
<dbReference type="PANTHER" id="PTHR47272">
    <property type="entry name" value="DDE_TNP_1_7 DOMAIN-CONTAINING PROTEIN"/>
    <property type="match status" value="1"/>
</dbReference>
<dbReference type="EMBL" id="JAWDGP010004565">
    <property type="protein sequence ID" value="KAK3763373.1"/>
    <property type="molecule type" value="Genomic_DNA"/>
</dbReference>
<dbReference type="PANTHER" id="PTHR47272:SF1">
    <property type="entry name" value="PIGGYBAC TRANSPOSABLE ELEMENT-DERIVED PROTEIN 3-LIKE"/>
    <property type="match status" value="1"/>
</dbReference>
<evidence type="ECO:0000256" key="2">
    <source>
        <dbReference type="SAM" id="Phobius"/>
    </source>
</evidence>
<reference evidence="4" key="1">
    <citation type="journal article" date="2023" name="G3 (Bethesda)">
        <title>A reference genome for the long-term kleptoplast-retaining sea slug Elysia crispata morphotype clarki.</title>
        <authorList>
            <person name="Eastman K.E."/>
            <person name="Pendleton A.L."/>
            <person name="Shaikh M.A."/>
            <person name="Suttiyut T."/>
            <person name="Ogas R."/>
            <person name="Tomko P."/>
            <person name="Gavelis G."/>
            <person name="Widhalm J.R."/>
            <person name="Wisecaver J.H."/>
        </authorList>
    </citation>
    <scope>NUCLEOTIDE SEQUENCE</scope>
    <source>
        <strain evidence="4">ECLA1</strain>
    </source>
</reference>
<gene>
    <name evidence="4" type="ORF">RRG08_042163</name>
</gene>